<sequence length="69" mass="7797">MYLPIPKILLNVEKKHVSMVKNVLAIVAAVITKELPVAERLPRRSPLNTPLRHYFHGAQDTRGRFHTGG</sequence>
<dbReference type="Proteomes" id="UP000789901">
    <property type="component" value="Unassembled WGS sequence"/>
</dbReference>
<keyword evidence="2" id="KW-1185">Reference proteome</keyword>
<gene>
    <name evidence="1" type="ORF">GMARGA_LOCUS1779</name>
</gene>
<dbReference type="EMBL" id="CAJVQB010000495">
    <property type="protein sequence ID" value="CAG8492279.1"/>
    <property type="molecule type" value="Genomic_DNA"/>
</dbReference>
<evidence type="ECO:0000313" key="2">
    <source>
        <dbReference type="Proteomes" id="UP000789901"/>
    </source>
</evidence>
<proteinExistence type="predicted"/>
<protein>
    <submittedName>
        <fullName evidence="1">15424_t:CDS:1</fullName>
    </submittedName>
</protein>
<name>A0ABM8W0B3_GIGMA</name>
<organism evidence="1 2">
    <name type="scientific">Gigaspora margarita</name>
    <dbReference type="NCBI Taxonomy" id="4874"/>
    <lineage>
        <taxon>Eukaryota</taxon>
        <taxon>Fungi</taxon>
        <taxon>Fungi incertae sedis</taxon>
        <taxon>Mucoromycota</taxon>
        <taxon>Glomeromycotina</taxon>
        <taxon>Glomeromycetes</taxon>
        <taxon>Diversisporales</taxon>
        <taxon>Gigasporaceae</taxon>
        <taxon>Gigaspora</taxon>
    </lineage>
</organism>
<accession>A0ABM8W0B3</accession>
<reference evidence="1 2" key="1">
    <citation type="submission" date="2021-06" db="EMBL/GenBank/DDBJ databases">
        <authorList>
            <person name="Kallberg Y."/>
            <person name="Tangrot J."/>
            <person name="Rosling A."/>
        </authorList>
    </citation>
    <scope>NUCLEOTIDE SEQUENCE [LARGE SCALE GENOMIC DNA]</scope>
    <source>
        <strain evidence="1 2">120-4 pot B 10/14</strain>
    </source>
</reference>
<comment type="caution">
    <text evidence="1">The sequence shown here is derived from an EMBL/GenBank/DDBJ whole genome shotgun (WGS) entry which is preliminary data.</text>
</comment>
<evidence type="ECO:0000313" key="1">
    <source>
        <dbReference type="EMBL" id="CAG8492279.1"/>
    </source>
</evidence>